<dbReference type="EMBL" id="JAUIZM010000010">
    <property type="protein sequence ID" value="KAK1358735.1"/>
    <property type="molecule type" value="Genomic_DNA"/>
</dbReference>
<dbReference type="AlphaFoldDB" id="A0AAD8H315"/>
<sequence length="494" mass="57055">MAADYSSLPLDIIEQILIKTQCIKSIVTCTLVCKSWQAFITKPGSMNMHRLSPNNNGKTYYLCSLSDSPGYSMQCYDGTSLEKYYNLIFPHGGYKIVGCCNGLICYTEFRNNIYLWNPSIRKLKVVPKSLLDYDEPVAYGFWFDMSTEDYKVAKVSCMEKSKVEVYSLKSNSWDVITTSGPSGPDLEVHFDSVVHVTGTLYWLICRKGDWKIISLDTKNGMFEESLIRACSKERSKIVLLAPGDNSHFFFLVRFDWQFPRVCLNVWVYDKSSNKPYLTEFKVPLEDKYPVGVKNNSHEVLFQRYYHRYEEPVLVSNHRDFKFRKFIPSTFIITRARPFVKTLVLLNDGDSSSTTNTQFHILEYFEEPEDDARGTKGSYYSEALNNRGPSSIEYYDSERLHKYSDLKFPQEGYIKIFGSCNGLICYARFQIQGSLEEPEADARGTKGSDYSEAFNNRVKEYIDRISEVLKEKEINMTSDVENHYYSDEKILPSLA</sequence>
<dbReference type="InterPro" id="IPR050796">
    <property type="entry name" value="SCF_F-box_component"/>
</dbReference>
<evidence type="ECO:0000313" key="4">
    <source>
        <dbReference type="Proteomes" id="UP001237642"/>
    </source>
</evidence>
<dbReference type="InterPro" id="IPR017451">
    <property type="entry name" value="F-box-assoc_interact_dom"/>
</dbReference>
<feature type="domain" description="F-box" evidence="1">
    <location>
        <begin position="6"/>
        <end position="43"/>
    </location>
</feature>
<comment type="caution">
    <text evidence="3">The sequence shown here is derived from an EMBL/GenBank/DDBJ whole genome shotgun (WGS) entry which is preliminary data.</text>
</comment>
<feature type="domain" description="F-box associated beta-propeller type 1" evidence="2">
    <location>
        <begin position="97"/>
        <end position="275"/>
    </location>
</feature>
<dbReference type="PANTHER" id="PTHR31672">
    <property type="entry name" value="BNACNNG10540D PROTEIN"/>
    <property type="match status" value="1"/>
</dbReference>
<evidence type="ECO:0000313" key="3">
    <source>
        <dbReference type="EMBL" id="KAK1358735.1"/>
    </source>
</evidence>
<dbReference type="Pfam" id="PF00646">
    <property type="entry name" value="F-box"/>
    <property type="match status" value="1"/>
</dbReference>
<reference evidence="3" key="1">
    <citation type="submission" date="2023-02" db="EMBL/GenBank/DDBJ databases">
        <title>Genome of toxic invasive species Heracleum sosnowskyi carries increased number of genes despite the absence of recent whole-genome duplications.</title>
        <authorList>
            <person name="Schelkunov M."/>
            <person name="Shtratnikova V."/>
            <person name="Makarenko M."/>
            <person name="Klepikova A."/>
            <person name="Omelchenko D."/>
            <person name="Novikova G."/>
            <person name="Obukhova E."/>
            <person name="Bogdanov V."/>
            <person name="Penin A."/>
            <person name="Logacheva M."/>
        </authorList>
    </citation>
    <scope>NUCLEOTIDE SEQUENCE</scope>
    <source>
        <strain evidence="3">Hsosn_3</strain>
        <tissue evidence="3">Leaf</tissue>
    </source>
</reference>
<dbReference type="SUPFAM" id="SSF82171">
    <property type="entry name" value="DPP6 N-terminal domain-like"/>
    <property type="match status" value="1"/>
</dbReference>
<gene>
    <name evidence="3" type="ORF">POM88_043209</name>
</gene>
<dbReference type="PANTHER" id="PTHR31672:SF13">
    <property type="entry name" value="F-BOX PROTEIN CPR30-LIKE"/>
    <property type="match status" value="1"/>
</dbReference>
<dbReference type="InterPro" id="IPR036047">
    <property type="entry name" value="F-box-like_dom_sf"/>
</dbReference>
<keyword evidence="4" id="KW-1185">Reference proteome</keyword>
<dbReference type="Proteomes" id="UP001237642">
    <property type="component" value="Unassembled WGS sequence"/>
</dbReference>
<organism evidence="3 4">
    <name type="scientific">Heracleum sosnowskyi</name>
    <dbReference type="NCBI Taxonomy" id="360622"/>
    <lineage>
        <taxon>Eukaryota</taxon>
        <taxon>Viridiplantae</taxon>
        <taxon>Streptophyta</taxon>
        <taxon>Embryophyta</taxon>
        <taxon>Tracheophyta</taxon>
        <taxon>Spermatophyta</taxon>
        <taxon>Magnoliopsida</taxon>
        <taxon>eudicotyledons</taxon>
        <taxon>Gunneridae</taxon>
        <taxon>Pentapetalae</taxon>
        <taxon>asterids</taxon>
        <taxon>campanulids</taxon>
        <taxon>Apiales</taxon>
        <taxon>Apiaceae</taxon>
        <taxon>Apioideae</taxon>
        <taxon>apioid superclade</taxon>
        <taxon>Tordylieae</taxon>
        <taxon>Tordyliinae</taxon>
        <taxon>Heracleum</taxon>
    </lineage>
</organism>
<proteinExistence type="predicted"/>
<accession>A0AAD8H315</accession>
<evidence type="ECO:0008006" key="5">
    <source>
        <dbReference type="Google" id="ProtNLM"/>
    </source>
</evidence>
<evidence type="ECO:0000259" key="2">
    <source>
        <dbReference type="Pfam" id="PF07734"/>
    </source>
</evidence>
<dbReference type="SUPFAM" id="SSF81383">
    <property type="entry name" value="F-box domain"/>
    <property type="match status" value="1"/>
</dbReference>
<name>A0AAD8H315_9APIA</name>
<protein>
    <recommendedName>
        <fullName evidence="5">F-box domain-containing protein</fullName>
    </recommendedName>
</protein>
<dbReference type="NCBIfam" id="TIGR01640">
    <property type="entry name" value="F_box_assoc_1"/>
    <property type="match status" value="1"/>
</dbReference>
<evidence type="ECO:0000259" key="1">
    <source>
        <dbReference type="Pfam" id="PF00646"/>
    </source>
</evidence>
<reference evidence="3" key="2">
    <citation type="submission" date="2023-05" db="EMBL/GenBank/DDBJ databases">
        <authorList>
            <person name="Schelkunov M.I."/>
        </authorList>
    </citation>
    <scope>NUCLEOTIDE SEQUENCE</scope>
    <source>
        <strain evidence="3">Hsosn_3</strain>
        <tissue evidence="3">Leaf</tissue>
    </source>
</reference>
<dbReference type="InterPro" id="IPR001810">
    <property type="entry name" value="F-box_dom"/>
</dbReference>
<dbReference type="InterPro" id="IPR006527">
    <property type="entry name" value="F-box-assoc_dom_typ1"/>
</dbReference>
<dbReference type="Pfam" id="PF07734">
    <property type="entry name" value="FBA_1"/>
    <property type="match status" value="1"/>
</dbReference>